<dbReference type="CTD" id="5567345"/>
<sequence length="396" mass="45262">MARIRNAREGINHTLWFAYPLSKMVGCWPLNIPSSTFSKIFNAFIIFISYLLSLIVLVPGLLYLFLKEKNGRRKIKMLMPLMSTIAQMTKYTILLRRMKEFNKLLDEIKKDWSTATQENRQIFSAKASIEHKLTTVIAITIYGGGIFYRMILPLSKGRIVLPNNVTIRLLPCPGYFGSLNVQITPNYEIIFTLQILGGFVIYTALCGVKSSCLMLCMHMCGLLRILTNKVMELTSDKDEKVVQEKIVYIVQYQTRIKEFYNYVDQFVPYVYFIEMIVGVLITCVLGYCIIVEWEDSDAMAIIAYVVLQVTCVFGTFSICYAGQLLVDESENVRQACNTLKWYRLPTKKARSLILLIIMSNYPLKVTAGRIVDVSLVTFTSIIKSAVGYMNILQQIT</sequence>
<dbReference type="GO" id="GO:0004984">
    <property type="term" value="F:olfactory receptor activity"/>
    <property type="evidence" value="ECO:0007669"/>
    <property type="project" value="InterPro"/>
</dbReference>
<name>A0A7M6UWH7_APIME</name>
<keyword evidence="8 10" id="KW-0675">Receptor</keyword>
<keyword evidence="3 10" id="KW-0716">Sensory transduction</keyword>
<evidence type="ECO:0000313" key="13">
    <source>
        <dbReference type="RefSeq" id="NP_001229889.1"/>
    </source>
</evidence>
<keyword evidence="9 10" id="KW-0807">Transducer</keyword>
<evidence type="ECO:0000313" key="12">
    <source>
        <dbReference type="Proteomes" id="UP000005203"/>
    </source>
</evidence>
<evidence type="ECO:0000256" key="7">
    <source>
        <dbReference type="ARBA" id="ARBA00023136"/>
    </source>
</evidence>
<keyword evidence="12" id="KW-1185">Reference proteome</keyword>
<feature type="transmembrane region" description="Helical" evidence="10">
    <location>
        <begin position="269"/>
        <end position="290"/>
    </location>
</feature>
<feature type="transmembrane region" description="Helical" evidence="10">
    <location>
        <begin position="133"/>
        <end position="152"/>
    </location>
</feature>
<comment type="similarity">
    <text evidence="10">Belongs to the insect chemoreceptor superfamily. Heteromeric odorant receptor channel (TC 1.A.69) family.</text>
</comment>
<dbReference type="EnsemblMetazoa" id="NM_001242960">
    <property type="protein sequence ID" value="NP_001229889"/>
    <property type="gene ID" value="GeneID_100577979"/>
</dbReference>
<organism evidence="11">
    <name type="scientific">Apis mellifera</name>
    <name type="common">Honeybee</name>
    <dbReference type="NCBI Taxonomy" id="7460"/>
    <lineage>
        <taxon>Eukaryota</taxon>
        <taxon>Metazoa</taxon>
        <taxon>Ecdysozoa</taxon>
        <taxon>Arthropoda</taxon>
        <taxon>Hexapoda</taxon>
        <taxon>Insecta</taxon>
        <taxon>Pterygota</taxon>
        <taxon>Neoptera</taxon>
        <taxon>Endopterygota</taxon>
        <taxon>Hymenoptera</taxon>
        <taxon>Apocrita</taxon>
        <taxon>Aculeata</taxon>
        <taxon>Apoidea</taxon>
        <taxon>Anthophila</taxon>
        <taxon>Apidae</taxon>
        <taxon>Apis</taxon>
    </lineage>
</organism>
<evidence type="ECO:0000256" key="3">
    <source>
        <dbReference type="ARBA" id="ARBA00022606"/>
    </source>
</evidence>
<dbReference type="GO" id="GO:0007165">
    <property type="term" value="P:signal transduction"/>
    <property type="evidence" value="ECO:0007669"/>
    <property type="project" value="UniProtKB-KW"/>
</dbReference>
<gene>
    <name evidence="13" type="primary">Or9</name>
</gene>
<feature type="transmembrane region" description="Helical" evidence="10">
    <location>
        <begin position="40"/>
        <end position="66"/>
    </location>
</feature>
<evidence type="ECO:0000256" key="10">
    <source>
        <dbReference type="RuleBase" id="RU351113"/>
    </source>
</evidence>
<keyword evidence="2" id="KW-1003">Cell membrane</keyword>
<comment type="subcellular location">
    <subcellularLocation>
        <location evidence="1 10">Cell membrane</location>
        <topology evidence="1 10">Multi-pass membrane protein</topology>
    </subcellularLocation>
</comment>
<dbReference type="Proteomes" id="UP000005203">
    <property type="component" value="Linkage group LG2"/>
</dbReference>
<dbReference type="GO" id="GO:0005886">
    <property type="term" value="C:plasma membrane"/>
    <property type="evidence" value="ECO:0007669"/>
    <property type="project" value="UniProtKB-SubCell"/>
</dbReference>
<dbReference type="InterPro" id="IPR004117">
    <property type="entry name" value="7tm6_olfct_rcpt"/>
</dbReference>
<dbReference type="OrthoDB" id="7540137at2759"/>
<dbReference type="GeneID" id="100577979"/>
<dbReference type="RefSeq" id="NP_001229889.1">
    <property type="nucleotide sequence ID" value="NM_001242960.2"/>
</dbReference>
<reference evidence="13" key="4">
    <citation type="submission" date="2025-04" db="UniProtKB">
        <authorList>
            <consortium name="RefSeq"/>
        </authorList>
    </citation>
    <scope>IDENTIFICATION</scope>
</reference>
<dbReference type="PANTHER" id="PTHR21137:SF35">
    <property type="entry name" value="ODORANT RECEPTOR 19A-RELATED"/>
    <property type="match status" value="1"/>
</dbReference>
<evidence type="ECO:0000256" key="9">
    <source>
        <dbReference type="ARBA" id="ARBA00023224"/>
    </source>
</evidence>
<evidence type="ECO:0000256" key="8">
    <source>
        <dbReference type="ARBA" id="ARBA00023170"/>
    </source>
</evidence>
<dbReference type="Pfam" id="PF02949">
    <property type="entry name" value="7tm_6"/>
    <property type="match status" value="1"/>
</dbReference>
<evidence type="ECO:0000313" key="11">
    <source>
        <dbReference type="EnsemblMetazoa" id="NP_001229889"/>
    </source>
</evidence>
<keyword evidence="4 10" id="KW-0812">Transmembrane</keyword>
<evidence type="ECO:0000256" key="5">
    <source>
        <dbReference type="ARBA" id="ARBA00022725"/>
    </source>
</evidence>
<keyword evidence="6 10" id="KW-1133">Transmembrane helix</keyword>
<dbReference type="KEGG" id="ame:100577979"/>
<comment type="caution">
    <text evidence="10">Lacks conserved residue(s) required for the propagation of feature annotation.</text>
</comment>
<accession>A0A8B6WZY5</accession>
<dbReference type="PANTHER" id="PTHR21137">
    <property type="entry name" value="ODORANT RECEPTOR"/>
    <property type="match status" value="1"/>
</dbReference>
<dbReference type="AlphaFoldDB" id="A0A7M6UWH7"/>
<reference evidence="13" key="1">
    <citation type="journal article" date="2006" name="Genome Res.">
        <title>The chemoreceptor superfamily in the honey bee, Apis mellifera: expansion of the odorant, but not gustatory, receptor family.</title>
        <authorList>
            <person name="Robertson H.M."/>
            <person name="Wanner K.W."/>
        </authorList>
    </citation>
    <scope>NUCLEOTIDE SEQUENCE</scope>
</reference>
<keyword evidence="5 10" id="KW-0552">Olfaction</keyword>
<protein>
    <recommendedName>
        <fullName evidence="10">Odorant receptor</fullName>
    </recommendedName>
</protein>
<evidence type="ECO:0000256" key="6">
    <source>
        <dbReference type="ARBA" id="ARBA00022989"/>
    </source>
</evidence>
<proteinExistence type="inferred from homology"/>
<reference evidence="11" key="3">
    <citation type="submission" date="2021-01" db="UniProtKB">
        <authorList>
            <consortium name="EnsemblMetazoa"/>
        </authorList>
    </citation>
    <scope>IDENTIFICATION</scope>
    <source>
        <strain evidence="11">DH4</strain>
    </source>
</reference>
<evidence type="ECO:0000256" key="4">
    <source>
        <dbReference type="ARBA" id="ARBA00022692"/>
    </source>
</evidence>
<dbReference type="GO" id="GO:0005549">
    <property type="term" value="F:odorant binding"/>
    <property type="evidence" value="ECO:0007669"/>
    <property type="project" value="InterPro"/>
</dbReference>
<evidence type="ECO:0000256" key="1">
    <source>
        <dbReference type="ARBA" id="ARBA00004651"/>
    </source>
</evidence>
<keyword evidence="7 10" id="KW-0472">Membrane</keyword>
<reference evidence="13" key="2">
    <citation type="journal article" date="2014" name="BMC Genomics">
        <title>Finding the missing honey bee genes: lessons learned from a genome upgrade.</title>
        <authorList>
            <consortium name="HGSC production teams"/>
            <consortium name="Honey Bee Genome Sequencing Consortium"/>
            <person name="Elsik C.G."/>
            <person name="Worley K.C."/>
            <person name="Bennett A.K."/>
            <person name="Beye M."/>
            <person name="Camara F."/>
            <person name="Childers C.P."/>
            <person name="de Graaf D.C."/>
            <person name="Debyser G."/>
            <person name="Deng J."/>
            <person name="Devreese B."/>
            <person name="Elhaik E."/>
            <person name="Evans J.D."/>
            <person name="Foster L.J."/>
            <person name="Graur D."/>
            <person name="Guigo R."/>
            <person name="Hoff K.J."/>
            <person name="Holder M.E."/>
            <person name="Hudson M.E."/>
            <person name="Hunt G.J."/>
            <person name="Jiang H."/>
            <person name="Joshi V."/>
            <person name="Khetani R.S."/>
            <person name="Kosarev P."/>
            <person name="Kovar C.L."/>
            <person name="Ma J."/>
            <person name="Maleszka R."/>
            <person name="Moritz R.F."/>
            <person name="Munoz-Torres M.C."/>
            <person name="Murphy T.D."/>
            <person name="Muzny D.M."/>
            <person name="Newsham I.F."/>
            <person name="Reese J.T."/>
            <person name="Robertson H.M."/>
            <person name="Robinson G.E."/>
            <person name="Rueppell O."/>
            <person name="Solovyev V."/>
            <person name="Stanke M."/>
            <person name="Stolle E."/>
            <person name="Tsuruda J.M."/>
            <person name="Vaerenbergh M.V."/>
            <person name="Waterhouse R.M."/>
            <person name="Weaver D.B."/>
            <person name="Whitfield C.W."/>
            <person name="Wu Y."/>
            <person name="Zdobnov E.M."/>
            <person name="Zhang L."/>
            <person name="Zhu D."/>
            <person name="Gibbs R.A."/>
        </authorList>
    </citation>
    <scope>NUCLEOTIDE SEQUENCE</scope>
</reference>
<accession>A0A7M6UWH7</accession>
<evidence type="ECO:0000256" key="2">
    <source>
        <dbReference type="ARBA" id="ARBA00022475"/>
    </source>
</evidence>
<feature type="transmembrane region" description="Helical" evidence="10">
    <location>
        <begin position="302"/>
        <end position="326"/>
    </location>
</feature>